<dbReference type="InterPro" id="IPR050707">
    <property type="entry name" value="HTH_MetabolicPath_Reg"/>
</dbReference>
<dbReference type="PANTHER" id="PTHR30136">
    <property type="entry name" value="HELIX-TURN-HELIX TRANSCRIPTIONAL REGULATOR, ICLR FAMILY"/>
    <property type="match status" value="1"/>
</dbReference>
<dbReference type="GO" id="GO:0003677">
    <property type="term" value="F:DNA binding"/>
    <property type="evidence" value="ECO:0007669"/>
    <property type="project" value="UniProtKB-KW"/>
</dbReference>
<dbReference type="Gene3D" id="1.10.10.10">
    <property type="entry name" value="Winged helix-like DNA-binding domain superfamily/Winged helix DNA-binding domain"/>
    <property type="match status" value="1"/>
</dbReference>
<dbReference type="Pfam" id="PF09339">
    <property type="entry name" value="HTH_IclR"/>
    <property type="match status" value="1"/>
</dbReference>
<evidence type="ECO:0000256" key="2">
    <source>
        <dbReference type="ARBA" id="ARBA00023125"/>
    </source>
</evidence>
<dbReference type="GO" id="GO:0003700">
    <property type="term" value="F:DNA-binding transcription factor activity"/>
    <property type="evidence" value="ECO:0007669"/>
    <property type="project" value="TreeGrafter"/>
</dbReference>
<evidence type="ECO:0000313" key="7">
    <source>
        <dbReference type="Proteomes" id="UP000606194"/>
    </source>
</evidence>
<protein>
    <recommendedName>
        <fullName evidence="8">IclR family transcriptional regulator</fullName>
    </recommendedName>
</protein>
<dbReference type="InterPro" id="IPR014757">
    <property type="entry name" value="Tscrpt_reg_IclR_C"/>
</dbReference>
<feature type="domain" description="HTH iclR-type" evidence="4">
    <location>
        <begin position="35"/>
        <end position="95"/>
    </location>
</feature>
<accession>A0A918L757</accession>
<dbReference type="PANTHER" id="PTHR30136:SF24">
    <property type="entry name" value="HTH-TYPE TRANSCRIPTIONAL REPRESSOR ALLR"/>
    <property type="match status" value="1"/>
</dbReference>
<sequence>MTSGANSSEVTVTVQHASAGGQAGPDGGELPAYHIASVGRALTLLTAFIERPQLTVSEAADLLGVAPSTAHRLLQMLLHHRFVEQGERRVYVRGPALVSLAETAERAPDVASVALPHLQRIRDDLRGTAHLLALEGNGARFVTGVEWRDETRIATSRVGWLLPAHTLAGGKAMLAKLSRSQIESLFPDGLPVTRYARVRTLAQLQAELADVRSRGYARSREAHENVTAIGVALHLPPGTGPMSLSVAWSDTRFPNRQEHHVVDALQAAVHKISLELAQWDGGSGRTDPPAPRC</sequence>
<gene>
    <name evidence="6" type="ORF">GCM10010269_64210</name>
</gene>
<name>A0A918L757_9ACTN</name>
<dbReference type="InterPro" id="IPR036388">
    <property type="entry name" value="WH-like_DNA-bd_sf"/>
</dbReference>
<keyword evidence="2" id="KW-0238">DNA-binding</keyword>
<dbReference type="GO" id="GO:0045892">
    <property type="term" value="P:negative regulation of DNA-templated transcription"/>
    <property type="evidence" value="ECO:0007669"/>
    <property type="project" value="TreeGrafter"/>
</dbReference>
<dbReference type="PROSITE" id="PS51078">
    <property type="entry name" value="ICLR_ED"/>
    <property type="match status" value="1"/>
</dbReference>
<evidence type="ECO:0000256" key="1">
    <source>
        <dbReference type="ARBA" id="ARBA00023015"/>
    </source>
</evidence>
<dbReference type="SMART" id="SM00346">
    <property type="entry name" value="HTH_ICLR"/>
    <property type="match status" value="1"/>
</dbReference>
<organism evidence="6 7">
    <name type="scientific">Streptomyces humidus</name>
    <dbReference type="NCBI Taxonomy" id="52259"/>
    <lineage>
        <taxon>Bacteria</taxon>
        <taxon>Bacillati</taxon>
        <taxon>Actinomycetota</taxon>
        <taxon>Actinomycetes</taxon>
        <taxon>Kitasatosporales</taxon>
        <taxon>Streptomycetaceae</taxon>
        <taxon>Streptomyces</taxon>
    </lineage>
</organism>
<evidence type="ECO:0000259" key="5">
    <source>
        <dbReference type="PROSITE" id="PS51078"/>
    </source>
</evidence>
<dbReference type="Proteomes" id="UP000606194">
    <property type="component" value="Unassembled WGS sequence"/>
</dbReference>
<feature type="domain" description="IclR-ED" evidence="5">
    <location>
        <begin position="96"/>
        <end position="278"/>
    </location>
</feature>
<dbReference type="InterPro" id="IPR005471">
    <property type="entry name" value="Tscrpt_reg_IclR_N"/>
</dbReference>
<dbReference type="SUPFAM" id="SSF46785">
    <property type="entry name" value="Winged helix' DNA-binding domain"/>
    <property type="match status" value="1"/>
</dbReference>
<reference evidence="6" key="1">
    <citation type="journal article" date="2014" name="Int. J. Syst. Evol. Microbiol.">
        <title>Complete genome sequence of Corynebacterium casei LMG S-19264T (=DSM 44701T), isolated from a smear-ripened cheese.</title>
        <authorList>
            <consortium name="US DOE Joint Genome Institute (JGI-PGF)"/>
            <person name="Walter F."/>
            <person name="Albersmeier A."/>
            <person name="Kalinowski J."/>
            <person name="Ruckert C."/>
        </authorList>
    </citation>
    <scope>NUCLEOTIDE SEQUENCE</scope>
    <source>
        <strain evidence="6">JCM 4386</strain>
    </source>
</reference>
<dbReference type="InterPro" id="IPR036390">
    <property type="entry name" value="WH_DNA-bd_sf"/>
</dbReference>
<dbReference type="EMBL" id="BMTL01000032">
    <property type="protein sequence ID" value="GGS16137.1"/>
    <property type="molecule type" value="Genomic_DNA"/>
</dbReference>
<keyword evidence="7" id="KW-1185">Reference proteome</keyword>
<comment type="caution">
    <text evidence="6">The sequence shown here is derived from an EMBL/GenBank/DDBJ whole genome shotgun (WGS) entry which is preliminary data.</text>
</comment>
<proteinExistence type="predicted"/>
<dbReference type="Pfam" id="PF01614">
    <property type="entry name" value="IclR_C"/>
    <property type="match status" value="1"/>
</dbReference>
<keyword evidence="1" id="KW-0805">Transcription regulation</keyword>
<evidence type="ECO:0000259" key="4">
    <source>
        <dbReference type="PROSITE" id="PS51077"/>
    </source>
</evidence>
<evidence type="ECO:0008006" key="8">
    <source>
        <dbReference type="Google" id="ProtNLM"/>
    </source>
</evidence>
<dbReference type="InterPro" id="IPR029016">
    <property type="entry name" value="GAF-like_dom_sf"/>
</dbReference>
<dbReference type="PROSITE" id="PS51077">
    <property type="entry name" value="HTH_ICLR"/>
    <property type="match status" value="1"/>
</dbReference>
<keyword evidence="3" id="KW-0804">Transcription</keyword>
<dbReference type="AlphaFoldDB" id="A0A918L757"/>
<evidence type="ECO:0000313" key="6">
    <source>
        <dbReference type="EMBL" id="GGS16137.1"/>
    </source>
</evidence>
<reference evidence="6" key="2">
    <citation type="submission" date="2020-09" db="EMBL/GenBank/DDBJ databases">
        <authorList>
            <person name="Sun Q."/>
            <person name="Ohkuma M."/>
        </authorList>
    </citation>
    <scope>NUCLEOTIDE SEQUENCE</scope>
    <source>
        <strain evidence="6">JCM 4386</strain>
    </source>
</reference>
<evidence type="ECO:0000256" key="3">
    <source>
        <dbReference type="ARBA" id="ARBA00023163"/>
    </source>
</evidence>
<dbReference type="Gene3D" id="3.30.450.40">
    <property type="match status" value="1"/>
</dbReference>
<dbReference type="SUPFAM" id="SSF55781">
    <property type="entry name" value="GAF domain-like"/>
    <property type="match status" value="1"/>
</dbReference>